<organism evidence="6 7">
    <name type="scientific">Acorus calamus</name>
    <name type="common">Sweet flag</name>
    <dbReference type="NCBI Taxonomy" id="4465"/>
    <lineage>
        <taxon>Eukaryota</taxon>
        <taxon>Viridiplantae</taxon>
        <taxon>Streptophyta</taxon>
        <taxon>Embryophyta</taxon>
        <taxon>Tracheophyta</taxon>
        <taxon>Spermatophyta</taxon>
        <taxon>Magnoliopsida</taxon>
        <taxon>Liliopsida</taxon>
        <taxon>Acoraceae</taxon>
        <taxon>Acorus</taxon>
    </lineage>
</organism>
<dbReference type="Pfam" id="PF10551">
    <property type="entry name" value="MULE"/>
    <property type="match status" value="1"/>
</dbReference>
<keyword evidence="2" id="KW-0238">DNA-binding</keyword>
<gene>
    <name evidence="6" type="ORF">QJS10_CPA10g01385</name>
</gene>
<comment type="caution">
    <text evidence="6">The sequence shown here is derived from an EMBL/GenBank/DDBJ whole genome shotgun (WGS) entry which is preliminary data.</text>
</comment>
<evidence type="ECO:0000256" key="1">
    <source>
        <dbReference type="ARBA" id="ARBA00022578"/>
    </source>
</evidence>
<dbReference type="InterPro" id="IPR001207">
    <property type="entry name" value="Transposase_mutator"/>
</dbReference>
<feature type="domain" description="Transposase MuDR plant" evidence="4">
    <location>
        <begin position="37"/>
        <end position="100"/>
    </location>
</feature>
<protein>
    <recommendedName>
        <fullName evidence="8">Transposase</fullName>
    </recommendedName>
</protein>
<proteinExistence type="predicted"/>
<evidence type="ECO:0000313" key="7">
    <source>
        <dbReference type="Proteomes" id="UP001180020"/>
    </source>
</evidence>
<dbReference type="PROSITE" id="PS01007">
    <property type="entry name" value="TRANSPOSASE_MUTATOR"/>
    <property type="match status" value="1"/>
</dbReference>
<dbReference type="InterPro" id="IPR004332">
    <property type="entry name" value="Transposase_MuDR"/>
</dbReference>
<sequence length="348" mass="39522">MVCSESSYHDIYSSDPGNYVTGDEGVCDGQDEEDPDIQVGVKFENIEALILALRQHAIKKEFCLRYIRSEPTRLTARCEDVSCPWRVHASTVFDKICFQIKTLMPKHTCSSVNKRGNNMATSSWIANKVVEWLRLEGDIPVSHIKKRLQRKYGLDNMPYHRVWRAKCKGNNMIWGSYDDLYALVPSLRAELLKRNPDSVIHYCTDADYSFERLFVSFGACIKGFLAGCRPLIGLDGCHLKSKYLGSLLSATTMDGNSGLFVVAFAIVEGENGNSWFWFLNCLHEAIGAVQELVFMSDRGKGIDDAVKQVFPNAEHRACVRHLYKNFKRKYPGEFLERLVWSAARSFTS</sequence>
<evidence type="ECO:0000259" key="4">
    <source>
        <dbReference type="Pfam" id="PF03108"/>
    </source>
</evidence>
<evidence type="ECO:0000256" key="2">
    <source>
        <dbReference type="ARBA" id="ARBA00023125"/>
    </source>
</evidence>
<feature type="domain" description="MULE transposase" evidence="5">
    <location>
        <begin position="232"/>
        <end position="325"/>
    </location>
</feature>
<dbReference type="EMBL" id="JAUJYO010000010">
    <property type="protein sequence ID" value="KAK1305905.1"/>
    <property type="molecule type" value="Genomic_DNA"/>
</dbReference>
<dbReference type="PANTHER" id="PTHR31973:SF187">
    <property type="entry name" value="MUTATOR TRANSPOSASE MUDRA PROTEIN"/>
    <property type="match status" value="1"/>
</dbReference>
<dbReference type="GO" id="GO:0004803">
    <property type="term" value="F:transposase activity"/>
    <property type="evidence" value="ECO:0007669"/>
    <property type="project" value="InterPro"/>
</dbReference>
<name>A0AAV9DXR7_ACOCL</name>
<evidence type="ECO:0008006" key="8">
    <source>
        <dbReference type="Google" id="ProtNLM"/>
    </source>
</evidence>
<reference evidence="6" key="2">
    <citation type="submission" date="2023-06" db="EMBL/GenBank/DDBJ databases">
        <authorList>
            <person name="Ma L."/>
            <person name="Liu K.-W."/>
            <person name="Li Z."/>
            <person name="Hsiao Y.-Y."/>
            <person name="Qi Y."/>
            <person name="Fu T."/>
            <person name="Tang G."/>
            <person name="Zhang D."/>
            <person name="Sun W.-H."/>
            <person name="Liu D.-K."/>
            <person name="Li Y."/>
            <person name="Chen G.-Z."/>
            <person name="Liu X.-D."/>
            <person name="Liao X.-Y."/>
            <person name="Jiang Y.-T."/>
            <person name="Yu X."/>
            <person name="Hao Y."/>
            <person name="Huang J."/>
            <person name="Zhao X.-W."/>
            <person name="Ke S."/>
            <person name="Chen Y.-Y."/>
            <person name="Wu W.-L."/>
            <person name="Hsu J.-L."/>
            <person name="Lin Y.-F."/>
            <person name="Huang M.-D."/>
            <person name="Li C.-Y."/>
            <person name="Huang L."/>
            <person name="Wang Z.-W."/>
            <person name="Zhao X."/>
            <person name="Zhong W.-Y."/>
            <person name="Peng D.-H."/>
            <person name="Ahmad S."/>
            <person name="Lan S."/>
            <person name="Zhang J.-S."/>
            <person name="Tsai W.-C."/>
            <person name="Van De Peer Y."/>
            <person name="Liu Z.-J."/>
        </authorList>
    </citation>
    <scope>NUCLEOTIDE SEQUENCE</scope>
    <source>
        <strain evidence="6">CP</strain>
        <tissue evidence="6">Leaves</tissue>
    </source>
</reference>
<keyword evidence="7" id="KW-1185">Reference proteome</keyword>
<dbReference type="GO" id="GO:0003677">
    <property type="term" value="F:DNA binding"/>
    <property type="evidence" value="ECO:0007669"/>
    <property type="project" value="UniProtKB-KW"/>
</dbReference>
<dbReference type="InterPro" id="IPR018289">
    <property type="entry name" value="MULE_transposase_dom"/>
</dbReference>
<keyword evidence="1" id="KW-0815">Transposition</keyword>
<reference evidence="6" key="1">
    <citation type="journal article" date="2023" name="Nat. Commun.">
        <title>Diploid and tetraploid genomes of Acorus and the evolution of monocots.</title>
        <authorList>
            <person name="Ma L."/>
            <person name="Liu K.W."/>
            <person name="Li Z."/>
            <person name="Hsiao Y.Y."/>
            <person name="Qi Y."/>
            <person name="Fu T."/>
            <person name="Tang G.D."/>
            <person name="Zhang D."/>
            <person name="Sun W.H."/>
            <person name="Liu D.K."/>
            <person name="Li Y."/>
            <person name="Chen G.Z."/>
            <person name="Liu X.D."/>
            <person name="Liao X.Y."/>
            <person name="Jiang Y.T."/>
            <person name="Yu X."/>
            <person name="Hao Y."/>
            <person name="Huang J."/>
            <person name="Zhao X.W."/>
            <person name="Ke S."/>
            <person name="Chen Y.Y."/>
            <person name="Wu W.L."/>
            <person name="Hsu J.L."/>
            <person name="Lin Y.F."/>
            <person name="Huang M.D."/>
            <person name="Li C.Y."/>
            <person name="Huang L."/>
            <person name="Wang Z.W."/>
            <person name="Zhao X."/>
            <person name="Zhong W.Y."/>
            <person name="Peng D.H."/>
            <person name="Ahmad S."/>
            <person name="Lan S."/>
            <person name="Zhang J.S."/>
            <person name="Tsai W.C."/>
            <person name="Van de Peer Y."/>
            <person name="Liu Z.J."/>
        </authorList>
    </citation>
    <scope>NUCLEOTIDE SEQUENCE</scope>
    <source>
        <strain evidence="6">CP</strain>
    </source>
</reference>
<evidence type="ECO:0000256" key="3">
    <source>
        <dbReference type="ARBA" id="ARBA00023172"/>
    </source>
</evidence>
<dbReference type="AlphaFoldDB" id="A0AAV9DXR7"/>
<evidence type="ECO:0000259" key="5">
    <source>
        <dbReference type="Pfam" id="PF10551"/>
    </source>
</evidence>
<dbReference type="GO" id="GO:0006313">
    <property type="term" value="P:DNA transposition"/>
    <property type="evidence" value="ECO:0007669"/>
    <property type="project" value="InterPro"/>
</dbReference>
<evidence type="ECO:0000313" key="6">
    <source>
        <dbReference type="EMBL" id="KAK1305905.1"/>
    </source>
</evidence>
<keyword evidence="3" id="KW-0233">DNA recombination</keyword>
<accession>A0AAV9DXR7</accession>
<dbReference type="PANTHER" id="PTHR31973">
    <property type="entry name" value="POLYPROTEIN, PUTATIVE-RELATED"/>
    <property type="match status" value="1"/>
</dbReference>
<dbReference type="Pfam" id="PF03108">
    <property type="entry name" value="DBD_Tnp_Mut"/>
    <property type="match status" value="1"/>
</dbReference>
<dbReference type="Proteomes" id="UP001180020">
    <property type="component" value="Unassembled WGS sequence"/>
</dbReference>